<feature type="domain" description="FKRP stem" evidence="2">
    <location>
        <begin position="153"/>
        <end position="331"/>
    </location>
</feature>
<sequence length="609" mass="69620">MNPIQRSFISAVLVIIPYITLGIWLSSSLWTDSIRHFHKPSNPASEKKHYSTKELRLLAKELSETQRSLQHSQLLFYRLEKHIQLVKELIISIDVNLTDDLKKDNSADRSSVNSLPKREVCAEKFMAPSWEYVFPRFRKGFDRVNCSDYVPLDQLVTMIVTSPEEISTENLQNIFKGIVNYYPSVPVMFVSKSKTNVNLKEFGSNITNVVFDDLTHGKTWSMLLKTVSTPYVLFAPDITYFTDDVNVERLIRVLSENKDTIIAGGSHKNQRGEWDKGCFQVNFRNWVAFFMDGYYRSFTDCLVCDVLPGPFMAKTKELKELGFDEKLPFGAFLDIFWRIKLKHPEKVVVSCPDVMFETHVQEIPHEKYVALANKWDVKKWINSDGTVRWYGCRRGGRPNDNTASCRKQSGLLVPPCDLENLADMIKFVMKECENAGLLCELNEGSQLGAVKFQRVLPWELDADIHFPNDNFTAMFGLIPRFKAAGYRVISERTEGWRNGHKVLGAILLYKNGWKLELYGHDIFQSAELVASGQKPTKVKFAGMWLNAFRNPGLSMRNRYGPEIYHHVQHSSSGVYKSGVFPKCPTPGHSACLDRLPADGSLQFSDFSIQ</sequence>
<evidence type="ECO:0000256" key="1">
    <source>
        <dbReference type="SAM" id="Phobius"/>
    </source>
</evidence>
<reference evidence="3 4" key="1">
    <citation type="submission" date="2022-05" db="EMBL/GenBank/DDBJ databases">
        <authorList>
            <consortium name="Genoscope - CEA"/>
            <person name="William W."/>
        </authorList>
    </citation>
    <scope>NUCLEOTIDE SEQUENCE [LARGE SCALE GENOMIC DNA]</scope>
</reference>
<evidence type="ECO:0000313" key="4">
    <source>
        <dbReference type="Proteomes" id="UP001159428"/>
    </source>
</evidence>
<organism evidence="3 4">
    <name type="scientific">Pocillopora meandrina</name>
    <dbReference type="NCBI Taxonomy" id="46732"/>
    <lineage>
        <taxon>Eukaryota</taxon>
        <taxon>Metazoa</taxon>
        <taxon>Cnidaria</taxon>
        <taxon>Anthozoa</taxon>
        <taxon>Hexacorallia</taxon>
        <taxon>Scleractinia</taxon>
        <taxon>Astrocoeniina</taxon>
        <taxon>Pocilloporidae</taxon>
        <taxon>Pocillopora</taxon>
    </lineage>
</organism>
<dbReference type="InterPro" id="IPR029044">
    <property type="entry name" value="Nucleotide-diphossugar_trans"/>
</dbReference>
<keyword evidence="1" id="KW-1133">Transmembrane helix</keyword>
<dbReference type="PANTHER" id="PTHR13627:SF34">
    <property type="entry name" value="RIBITOL-5-PHOSPHATE TRANSFERASE"/>
    <property type="match status" value="1"/>
</dbReference>
<keyword evidence="1" id="KW-0812">Transmembrane</keyword>
<dbReference type="Pfam" id="PF22921">
    <property type="entry name" value="FKRP_N"/>
    <property type="match status" value="1"/>
</dbReference>
<keyword evidence="1" id="KW-0472">Membrane</keyword>
<dbReference type="SUPFAM" id="SSF53448">
    <property type="entry name" value="Nucleotide-diphospho-sugar transferases"/>
    <property type="match status" value="1"/>
</dbReference>
<feature type="transmembrane region" description="Helical" evidence="1">
    <location>
        <begin position="7"/>
        <end position="30"/>
    </location>
</feature>
<name>A0AAU9W3L7_9CNID</name>
<dbReference type="AlphaFoldDB" id="A0AAU9W3L7"/>
<comment type="caution">
    <text evidence="3">The sequence shown here is derived from an EMBL/GenBank/DDBJ whole genome shotgun (WGS) entry which is preliminary data.</text>
</comment>
<dbReference type="InterPro" id="IPR052613">
    <property type="entry name" value="LicD_transferase"/>
</dbReference>
<dbReference type="PANTHER" id="PTHR13627">
    <property type="entry name" value="FUKUTIN RELATED PROTEIN"/>
    <property type="match status" value="1"/>
</dbReference>
<proteinExistence type="predicted"/>
<evidence type="ECO:0000259" key="2">
    <source>
        <dbReference type="Pfam" id="PF22921"/>
    </source>
</evidence>
<gene>
    <name evidence="3" type="ORF">PMEA_00030988</name>
</gene>
<dbReference type="EMBL" id="CALNXJ010000007">
    <property type="protein sequence ID" value="CAH3044161.1"/>
    <property type="molecule type" value="Genomic_DNA"/>
</dbReference>
<dbReference type="Proteomes" id="UP001159428">
    <property type="component" value="Unassembled WGS sequence"/>
</dbReference>
<keyword evidence="4" id="KW-1185">Reference proteome</keyword>
<accession>A0AAU9W3L7</accession>
<dbReference type="InterPro" id="IPR055105">
    <property type="entry name" value="FKRP_N"/>
</dbReference>
<protein>
    <recommendedName>
        <fullName evidence="2">FKRP stem domain-containing protein</fullName>
    </recommendedName>
</protein>
<evidence type="ECO:0000313" key="3">
    <source>
        <dbReference type="EMBL" id="CAH3044161.1"/>
    </source>
</evidence>